<dbReference type="InParanoid" id="G0P2X8"/>
<dbReference type="SMART" id="SM00249">
    <property type="entry name" value="PHD"/>
    <property type="match status" value="1"/>
</dbReference>
<evidence type="ECO:0000256" key="3">
    <source>
        <dbReference type="ARBA" id="ARBA00022771"/>
    </source>
</evidence>
<feature type="compositionally biased region" description="Basic and acidic residues" evidence="12">
    <location>
        <begin position="729"/>
        <end position="766"/>
    </location>
</feature>
<feature type="region of interest" description="Disordered" evidence="12">
    <location>
        <begin position="1"/>
        <end position="122"/>
    </location>
</feature>
<evidence type="ECO:0000256" key="11">
    <source>
        <dbReference type="ARBA" id="ARBA00023242"/>
    </source>
</evidence>
<keyword evidence="15" id="KW-1185">Reference proteome</keyword>
<feature type="compositionally biased region" description="Low complexity" evidence="12">
    <location>
        <begin position="37"/>
        <end position="59"/>
    </location>
</feature>
<evidence type="ECO:0000256" key="9">
    <source>
        <dbReference type="ARBA" id="ARBA00023015"/>
    </source>
</evidence>
<keyword evidence="2" id="KW-0479">Metal-binding</keyword>
<sequence length="775" mass="89129">MGDNGGKPPNINASPRALFSNYGNQSNNQVDHPQPDSIDSQSNSQATSSSHSQSATKSSLPDLKQEIKEEVTTENQLDDDFKHDFKMNEKSPIAPQAMQSNADSDAESDEEETLHNTSGDGRCKVCGKTDEETKAEAAKNQEQSKLYMSKKKSHLVKEPEYKWIACDHCRGWFHFSCAKLEQYEWNLYKIYYCKDCSPVTGPSIHESEVCIVEDGEEFQKKFRELGGPQKWEKVFLVRKPNGLGMTMPQSDFDIEDVVRIMGPEYEVDTIDVFNQTTYSMKLSTFQQKFRSKEQRYLLYNFLSLEFSENEEMRKLAEPPQFVKDISLVNKLWPDTNSEEYAALLAKDRYLAEEIKPKVEQFCLAGMAKSYTDFHVDFGGSSVYYHIFKGQKIFYIAPPTEENLREYQQHEISHKSSDWFGDKIKGRVKRVVISQGETLLIPAGWIHAVLTPADSLVFGGNFLHMGNIEMQMRIYELEMAVRKAINSAAKFYFPNFEFLHWMLLKNYITPKIRKSVEEGSDMREIDNDLWTATLFLVSKLEEWFNRELSGGVDENEKQETEVFIEEKKKLLNVIRKLIGSQNSKFHSNPRVKHTKSHRRSREAEEDDDDDYVPSSSKKNSKTPKREKNVIVPKKKKRAENHIEDIPIAKSTSVESAPLKLMLTIGPTEDQSNVMQMFKNQCTSSGRHVKLNKSVVELGGSNLESRLEEIPEKPTTSFHDLDKELIRCEAIHSGEKPPKFETAKTPKPPKEPKEKKERPAKKKEDARSRLMKKLHMK</sequence>
<dbReference type="InterPro" id="IPR001965">
    <property type="entry name" value="Znf_PHD"/>
</dbReference>
<keyword evidence="8" id="KW-0408">Iron</keyword>
<gene>
    <name evidence="14" type="ORF">CAEBREN_23329</name>
</gene>
<dbReference type="InterPro" id="IPR019786">
    <property type="entry name" value="Zinc_finger_PHD-type_CS"/>
</dbReference>
<dbReference type="Gene3D" id="3.30.40.10">
    <property type="entry name" value="Zinc/RING finger domain, C3HC4 (zinc finger)"/>
    <property type="match status" value="1"/>
</dbReference>
<keyword evidence="5" id="KW-0156">Chromatin regulator</keyword>
<protein>
    <recommendedName>
        <fullName evidence="13">JmjC domain-containing protein</fullName>
    </recommendedName>
</protein>
<evidence type="ECO:0000256" key="12">
    <source>
        <dbReference type="SAM" id="MobiDB-lite"/>
    </source>
</evidence>
<accession>G0P2X8</accession>
<dbReference type="OMA" id="IHESEVC"/>
<organism evidence="15">
    <name type="scientific">Caenorhabditis brenneri</name>
    <name type="common">Nematode worm</name>
    <dbReference type="NCBI Taxonomy" id="135651"/>
    <lineage>
        <taxon>Eukaryota</taxon>
        <taxon>Metazoa</taxon>
        <taxon>Ecdysozoa</taxon>
        <taxon>Nematoda</taxon>
        <taxon>Chromadorea</taxon>
        <taxon>Rhabditida</taxon>
        <taxon>Rhabditina</taxon>
        <taxon>Rhabditomorpha</taxon>
        <taxon>Rhabditoidea</taxon>
        <taxon>Rhabditidae</taxon>
        <taxon>Peloderinae</taxon>
        <taxon>Caenorhabditis</taxon>
    </lineage>
</organism>
<dbReference type="AlphaFoldDB" id="G0P2X8"/>
<feature type="compositionally biased region" description="Polar residues" evidence="12">
    <location>
        <begin position="21"/>
        <end position="31"/>
    </location>
</feature>
<dbReference type="PANTHER" id="PTHR23123">
    <property type="entry name" value="PHD/F-BOX CONTAINING PROTEIN"/>
    <property type="match status" value="1"/>
</dbReference>
<keyword evidence="7" id="KW-0560">Oxidoreductase</keyword>
<dbReference type="GO" id="GO:0008270">
    <property type="term" value="F:zinc ion binding"/>
    <property type="evidence" value="ECO:0007669"/>
    <property type="project" value="UniProtKB-KW"/>
</dbReference>
<proteinExistence type="predicted"/>
<evidence type="ECO:0000256" key="5">
    <source>
        <dbReference type="ARBA" id="ARBA00022853"/>
    </source>
</evidence>
<dbReference type="OrthoDB" id="5876800at2759"/>
<feature type="domain" description="JmjC" evidence="13">
    <location>
        <begin position="307"/>
        <end position="478"/>
    </location>
</feature>
<evidence type="ECO:0000256" key="2">
    <source>
        <dbReference type="ARBA" id="ARBA00022723"/>
    </source>
</evidence>
<dbReference type="PROSITE" id="PS01359">
    <property type="entry name" value="ZF_PHD_1"/>
    <property type="match status" value="1"/>
</dbReference>
<evidence type="ECO:0000313" key="14">
    <source>
        <dbReference type="EMBL" id="EGT43420.1"/>
    </source>
</evidence>
<dbReference type="GO" id="GO:0006325">
    <property type="term" value="P:chromatin organization"/>
    <property type="evidence" value="ECO:0007669"/>
    <property type="project" value="UniProtKB-KW"/>
</dbReference>
<keyword evidence="6" id="KW-0223">Dioxygenase</keyword>
<keyword evidence="11" id="KW-0539">Nucleus</keyword>
<dbReference type="Gene3D" id="2.60.120.650">
    <property type="entry name" value="Cupin"/>
    <property type="match status" value="1"/>
</dbReference>
<dbReference type="SUPFAM" id="SSF51197">
    <property type="entry name" value="Clavaminate synthase-like"/>
    <property type="match status" value="1"/>
</dbReference>
<dbReference type="InterPro" id="IPR050690">
    <property type="entry name" value="JHDM1_Histone_Demethylase"/>
</dbReference>
<evidence type="ECO:0000256" key="6">
    <source>
        <dbReference type="ARBA" id="ARBA00022964"/>
    </source>
</evidence>
<dbReference type="FunCoup" id="G0P2X8">
    <property type="interactions" value="1240"/>
</dbReference>
<feature type="compositionally biased region" description="Basic residues" evidence="12">
    <location>
        <begin position="586"/>
        <end position="599"/>
    </location>
</feature>
<dbReference type="Proteomes" id="UP000008068">
    <property type="component" value="Unassembled WGS sequence"/>
</dbReference>
<dbReference type="GO" id="GO:0051213">
    <property type="term" value="F:dioxygenase activity"/>
    <property type="evidence" value="ECO:0007669"/>
    <property type="project" value="UniProtKB-KW"/>
</dbReference>
<dbReference type="EMBL" id="GL380032">
    <property type="protein sequence ID" value="EGT43420.1"/>
    <property type="molecule type" value="Genomic_DNA"/>
</dbReference>
<dbReference type="Pfam" id="PF02373">
    <property type="entry name" value="JmjC"/>
    <property type="match status" value="1"/>
</dbReference>
<dbReference type="GO" id="GO:0005634">
    <property type="term" value="C:nucleus"/>
    <property type="evidence" value="ECO:0007669"/>
    <property type="project" value="UniProtKB-SubCell"/>
</dbReference>
<keyword evidence="10" id="KW-0804">Transcription</keyword>
<dbReference type="eggNOG" id="KOG1633">
    <property type="taxonomic scope" value="Eukaryota"/>
</dbReference>
<dbReference type="SMART" id="SM00558">
    <property type="entry name" value="JmjC"/>
    <property type="match status" value="1"/>
</dbReference>
<reference evidence="15" key="1">
    <citation type="submission" date="2011-07" db="EMBL/GenBank/DDBJ databases">
        <authorList>
            <consortium name="Caenorhabditis brenneri Sequencing and Analysis Consortium"/>
            <person name="Wilson R.K."/>
        </authorList>
    </citation>
    <scope>NUCLEOTIDE SEQUENCE [LARGE SCALE GENOMIC DNA]</scope>
    <source>
        <strain evidence="15">PB2801</strain>
    </source>
</reference>
<evidence type="ECO:0000256" key="8">
    <source>
        <dbReference type="ARBA" id="ARBA00023004"/>
    </source>
</evidence>
<dbReference type="InterPro" id="IPR013083">
    <property type="entry name" value="Znf_RING/FYVE/PHD"/>
</dbReference>
<comment type="subcellular location">
    <subcellularLocation>
        <location evidence="1">Nucleus</location>
    </subcellularLocation>
</comment>
<feature type="compositionally biased region" description="Basic and acidic residues" evidence="12">
    <location>
        <begin position="79"/>
        <end position="89"/>
    </location>
</feature>
<feature type="region of interest" description="Disordered" evidence="12">
    <location>
        <begin position="729"/>
        <end position="775"/>
    </location>
</feature>
<name>G0P2X8_CAEBE</name>
<feature type="region of interest" description="Disordered" evidence="12">
    <location>
        <begin position="583"/>
        <end position="631"/>
    </location>
</feature>
<evidence type="ECO:0000256" key="10">
    <source>
        <dbReference type="ARBA" id="ARBA00023163"/>
    </source>
</evidence>
<dbReference type="STRING" id="135651.G0P2X8"/>
<evidence type="ECO:0000256" key="7">
    <source>
        <dbReference type="ARBA" id="ARBA00023002"/>
    </source>
</evidence>
<keyword evidence="4" id="KW-0862">Zinc</keyword>
<dbReference type="HOGENOM" id="CLU_014157_0_0_1"/>
<dbReference type="Gene3D" id="1.20.58.1360">
    <property type="match status" value="1"/>
</dbReference>
<dbReference type="SUPFAM" id="SSF57903">
    <property type="entry name" value="FYVE/PHD zinc finger"/>
    <property type="match status" value="1"/>
</dbReference>
<dbReference type="InterPro" id="IPR003347">
    <property type="entry name" value="JmjC_dom"/>
</dbReference>
<evidence type="ECO:0000256" key="4">
    <source>
        <dbReference type="ARBA" id="ARBA00022833"/>
    </source>
</evidence>
<dbReference type="PROSITE" id="PS51184">
    <property type="entry name" value="JMJC"/>
    <property type="match status" value="1"/>
</dbReference>
<dbReference type="InterPro" id="IPR041070">
    <property type="entry name" value="JHD"/>
</dbReference>
<dbReference type="InterPro" id="IPR011011">
    <property type="entry name" value="Znf_FYVE_PHD"/>
</dbReference>
<dbReference type="Pfam" id="PF17811">
    <property type="entry name" value="JHD"/>
    <property type="match status" value="1"/>
</dbReference>
<keyword evidence="9" id="KW-0805">Transcription regulation</keyword>
<evidence type="ECO:0000256" key="1">
    <source>
        <dbReference type="ARBA" id="ARBA00004123"/>
    </source>
</evidence>
<keyword evidence="3" id="KW-0863">Zinc-finger</keyword>
<dbReference type="CDD" id="cd15517">
    <property type="entry name" value="PHD_TCF19_like"/>
    <property type="match status" value="1"/>
</dbReference>
<evidence type="ECO:0000313" key="15">
    <source>
        <dbReference type="Proteomes" id="UP000008068"/>
    </source>
</evidence>
<evidence type="ECO:0000259" key="13">
    <source>
        <dbReference type="PROSITE" id="PS51184"/>
    </source>
</evidence>